<evidence type="ECO:0000259" key="1">
    <source>
        <dbReference type="Pfam" id="PF07238"/>
    </source>
</evidence>
<dbReference type="Pfam" id="PF07238">
    <property type="entry name" value="PilZ"/>
    <property type="match status" value="1"/>
</dbReference>
<protein>
    <submittedName>
        <fullName evidence="2">PilZ domain-containing protein</fullName>
    </submittedName>
</protein>
<comment type="caution">
    <text evidence="2">The sequence shown here is derived from an EMBL/GenBank/DDBJ whole genome shotgun (WGS) entry which is preliminary data.</text>
</comment>
<evidence type="ECO:0000313" key="3">
    <source>
        <dbReference type="Proteomes" id="UP000717534"/>
    </source>
</evidence>
<sequence>MAHKRIHVRVPLAGEVLLSTGQGKRIKTPVINISQGGVGIASPSTTLEQTEYQVEITTEDGEHIQFTATLVYRGEHTSGFKTSDIDKKNLQIIAELVAEFQSTEEFIKQVDNLDLFPQKFIDEDGREVSVTFEMKQPDE</sequence>
<accession>A0ABS3AUL6</accession>
<dbReference type="Proteomes" id="UP000717534">
    <property type="component" value="Unassembled WGS sequence"/>
</dbReference>
<dbReference type="SUPFAM" id="SSF141371">
    <property type="entry name" value="PilZ domain-like"/>
    <property type="match status" value="1"/>
</dbReference>
<proteinExistence type="predicted"/>
<name>A0ABS3AUL6_9BACT</name>
<reference evidence="2 3" key="1">
    <citation type="submission" date="2021-02" db="EMBL/GenBank/DDBJ databases">
        <title>Activity-based single-cell genomes from oceanic crustal fluid captures similar information to metagenomic and metatranscriptomic surveys with orders of magnitude less sampling.</title>
        <authorList>
            <person name="D'Angelo T.S."/>
            <person name="Orcutt B.N."/>
        </authorList>
    </citation>
    <scope>NUCLEOTIDE SEQUENCE [LARGE SCALE GENOMIC DNA]</scope>
    <source>
        <strain evidence="2">AH-315-G02</strain>
    </source>
</reference>
<dbReference type="EMBL" id="JAFITO010000054">
    <property type="protein sequence ID" value="MBN4068795.1"/>
    <property type="molecule type" value="Genomic_DNA"/>
</dbReference>
<feature type="domain" description="PilZ" evidence="1">
    <location>
        <begin position="4"/>
        <end position="98"/>
    </location>
</feature>
<keyword evidence="3" id="KW-1185">Reference proteome</keyword>
<dbReference type="Gene3D" id="2.40.10.220">
    <property type="entry name" value="predicted glycosyltransferase like domains"/>
    <property type="match status" value="1"/>
</dbReference>
<organism evidence="2 3">
    <name type="scientific">Desulfotalea psychrophila</name>
    <dbReference type="NCBI Taxonomy" id="84980"/>
    <lineage>
        <taxon>Bacteria</taxon>
        <taxon>Pseudomonadati</taxon>
        <taxon>Thermodesulfobacteriota</taxon>
        <taxon>Desulfobulbia</taxon>
        <taxon>Desulfobulbales</taxon>
        <taxon>Desulfocapsaceae</taxon>
        <taxon>Desulfotalea</taxon>
    </lineage>
</organism>
<dbReference type="InterPro" id="IPR009875">
    <property type="entry name" value="PilZ_domain"/>
</dbReference>
<gene>
    <name evidence="2" type="ORF">JYU06_04680</name>
</gene>
<evidence type="ECO:0000313" key="2">
    <source>
        <dbReference type="EMBL" id="MBN4068795.1"/>
    </source>
</evidence>